<evidence type="ECO:0000256" key="5">
    <source>
        <dbReference type="ARBA" id="ARBA00034022"/>
    </source>
</evidence>
<dbReference type="InterPro" id="IPR010713">
    <property type="entry name" value="XET_C"/>
</dbReference>
<proteinExistence type="predicted"/>
<keyword evidence="3" id="KW-0378">Hydrolase</keyword>
<dbReference type="InterPro" id="IPR013320">
    <property type="entry name" value="ConA-like_dom_sf"/>
</dbReference>
<evidence type="ECO:0000259" key="7">
    <source>
        <dbReference type="Pfam" id="PF06955"/>
    </source>
</evidence>
<feature type="domain" description="GH16" evidence="6">
    <location>
        <begin position="24"/>
        <end position="69"/>
    </location>
</feature>
<evidence type="ECO:0000259" key="6">
    <source>
        <dbReference type="Pfam" id="PF00722"/>
    </source>
</evidence>
<dbReference type="AlphaFoldDB" id="A0AAE1SRM3"/>
<feature type="domain" description="Xyloglucan endo-transglycosylase C-terminal" evidence="7">
    <location>
        <begin position="99"/>
        <end position="126"/>
    </location>
</feature>
<comment type="catalytic activity">
    <reaction evidence="5">
        <text>breaks a beta-(1-&gt;4) bond in the backbone of a xyloglucan and transfers the xyloglucanyl segment on to O-4 of the non-reducing terminal glucose residue of an acceptor, which can be a xyloglucan or an oligosaccharide of xyloglucan.</text>
        <dbReference type="EC" id="2.4.1.207"/>
    </reaction>
</comment>
<sequence>MAKDRIPSAAVWGLLLEIKEGPLFFVDNIPVRTFRNNKMRGINFPTKPMWIEASLWYSQSVWAGNIDWSKEPFIASFQDFDISGCPHQLGSNCMSPLYPWNRAKLDPNQLQLMRNFRQQHMIYNYCWKNGAKFPECAPHNA</sequence>
<comment type="caution">
    <text evidence="8">The sequence shown here is derived from an EMBL/GenBank/DDBJ whole genome shotgun (WGS) entry which is preliminary data.</text>
</comment>
<accession>A0AAE1SRM3</accession>
<evidence type="ECO:0000313" key="9">
    <source>
        <dbReference type="Proteomes" id="UP001291623"/>
    </source>
</evidence>
<dbReference type="GO" id="GO:0044042">
    <property type="term" value="P:glucan metabolic process"/>
    <property type="evidence" value="ECO:0007669"/>
    <property type="project" value="InterPro"/>
</dbReference>
<gene>
    <name evidence="8" type="ORF">RND71_006875</name>
</gene>
<organism evidence="8 9">
    <name type="scientific">Anisodus tanguticus</name>
    <dbReference type="NCBI Taxonomy" id="243964"/>
    <lineage>
        <taxon>Eukaryota</taxon>
        <taxon>Viridiplantae</taxon>
        <taxon>Streptophyta</taxon>
        <taxon>Embryophyta</taxon>
        <taxon>Tracheophyta</taxon>
        <taxon>Spermatophyta</taxon>
        <taxon>Magnoliopsida</taxon>
        <taxon>eudicotyledons</taxon>
        <taxon>Gunneridae</taxon>
        <taxon>Pentapetalae</taxon>
        <taxon>asterids</taxon>
        <taxon>lamiids</taxon>
        <taxon>Solanales</taxon>
        <taxon>Solanaceae</taxon>
        <taxon>Solanoideae</taxon>
        <taxon>Hyoscyameae</taxon>
        <taxon>Anisodus</taxon>
    </lineage>
</organism>
<dbReference type="EC" id="2.4.1.207" evidence="1"/>
<evidence type="ECO:0000256" key="1">
    <source>
        <dbReference type="ARBA" id="ARBA00012152"/>
    </source>
</evidence>
<keyword evidence="4" id="KW-0326">Glycosidase</keyword>
<dbReference type="GO" id="GO:0048046">
    <property type="term" value="C:apoplast"/>
    <property type="evidence" value="ECO:0007669"/>
    <property type="project" value="InterPro"/>
</dbReference>
<keyword evidence="2" id="KW-0808">Transferase</keyword>
<evidence type="ECO:0000256" key="4">
    <source>
        <dbReference type="ARBA" id="ARBA00023295"/>
    </source>
</evidence>
<dbReference type="Pfam" id="PF06955">
    <property type="entry name" value="XET_C"/>
    <property type="match status" value="1"/>
</dbReference>
<dbReference type="GO" id="GO:0016762">
    <property type="term" value="F:xyloglucan:xyloglucosyl transferase activity"/>
    <property type="evidence" value="ECO:0007669"/>
    <property type="project" value="UniProtKB-EC"/>
</dbReference>
<dbReference type="Gene3D" id="2.60.120.200">
    <property type="match status" value="1"/>
</dbReference>
<protein>
    <recommendedName>
        <fullName evidence="1">xyloglucan:xyloglucosyl transferase</fullName>
        <ecNumber evidence="1">2.4.1.207</ecNumber>
    </recommendedName>
</protein>
<name>A0AAE1SRM3_9SOLA</name>
<evidence type="ECO:0000256" key="3">
    <source>
        <dbReference type="ARBA" id="ARBA00022801"/>
    </source>
</evidence>
<dbReference type="SUPFAM" id="SSF49899">
    <property type="entry name" value="Concanavalin A-like lectins/glucanases"/>
    <property type="match status" value="1"/>
</dbReference>
<dbReference type="Proteomes" id="UP001291623">
    <property type="component" value="Unassembled WGS sequence"/>
</dbReference>
<reference evidence="8" key="1">
    <citation type="submission" date="2023-12" db="EMBL/GenBank/DDBJ databases">
        <title>Genome assembly of Anisodus tanguticus.</title>
        <authorList>
            <person name="Wang Y.-J."/>
        </authorList>
    </citation>
    <scope>NUCLEOTIDE SEQUENCE</scope>
    <source>
        <strain evidence="8">KB-2021</strain>
        <tissue evidence="8">Leaf</tissue>
    </source>
</reference>
<evidence type="ECO:0000256" key="2">
    <source>
        <dbReference type="ARBA" id="ARBA00022679"/>
    </source>
</evidence>
<evidence type="ECO:0000313" key="8">
    <source>
        <dbReference type="EMBL" id="KAK4376198.1"/>
    </source>
</evidence>
<dbReference type="InterPro" id="IPR000757">
    <property type="entry name" value="Beta-glucanase-like"/>
</dbReference>
<dbReference type="Pfam" id="PF00722">
    <property type="entry name" value="Glyco_hydro_16"/>
    <property type="match status" value="1"/>
</dbReference>
<dbReference type="InterPro" id="IPR044791">
    <property type="entry name" value="Beta-glucanase/XTH"/>
</dbReference>
<dbReference type="EMBL" id="JAVYJV010000003">
    <property type="protein sequence ID" value="KAK4376198.1"/>
    <property type="molecule type" value="Genomic_DNA"/>
</dbReference>
<dbReference type="PANTHER" id="PTHR31062">
    <property type="entry name" value="XYLOGLUCAN ENDOTRANSGLUCOSYLASE/HYDROLASE PROTEIN 8-RELATED"/>
    <property type="match status" value="1"/>
</dbReference>
<keyword evidence="9" id="KW-1185">Reference proteome</keyword>
<dbReference type="GO" id="GO:0004553">
    <property type="term" value="F:hydrolase activity, hydrolyzing O-glycosyl compounds"/>
    <property type="evidence" value="ECO:0007669"/>
    <property type="project" value="InterPro"/>
</dbReference>